<evidence type="ECO:0000313" key="1">
    <source>
        <dbReference type="EMBL" id="UNM12293.1"/>
    </source>
</evidence>
<protein>
    <recommendedName>
        <fullName evidence="3">Phage protein</fullName>
    </recommendedName>
</protein>
<accession>A0ABY3WR57</accession>
<keyword evidence="2" id="KW-1185">Reference proteome</keyword>
<sequence length="92" mass="10384">MWTTVTHRFERVPLTAKKAVECEGCGKKLRRQRTFEQTINPWNKTADGEVKTYKHIYPELEAKAAAWKAEPEVCRDCEGGTDDTGHGFAGSL</sequence>
<dbReference type="RefSeq" id="WP_242330902.1">
    <property type="nucleotide sequence ID" value="NZ_CP071872.1"/>
</dbReference>
<organism evidence="1 2">
    <name type="scientific">Streptomyces formicae</name>
    <dbReference type="NCBI Taxonomy" id="1616117"/>
    <lineage>
        <taxon>Bacteria</taxon>
        <taxon>Bacillati</taxon>
        <taxon>Actinomycetota</taxon>
        <taxon>Actinomycetes</taxon>
        <taxon>Kitasatosporales</taxon>
        <taxon>Streptomycetaceae</taxon>
        <taxon>Streptomyces</taxon>
    </lineage>
</organism>
<proteinExistence type="predicted"/>
<dbReference type="Proteomes" id="UP000828924">
    <property type="component" value="Chromosome"/>
</dbReference>
<evidence type="ECO:0008006" key="3">
    <source>
        <dbReference type="Google" id="ProtNLM"/>
    </source>
</evidence>
<reference evidence="1 2" key="1">
    <citation type="submission" date="2021-03" db="EMBL/GenBank/DDBJ databases">
        <title>Complete genome of Streptomyces formicae strain 1H-GS9 (DSM 100524).</title>
        <authorList>
            <person name="Atanasov K.E."/>
            <person name="Altabella T."/>
            <person name="Ferrer A."/>
        </authorList>
    </citation>
    <scope>NUCLEOTIDE SEQUENCE [LARGE SCALE GENOMIC DNA]</scope>
    <source>
        <strain evidence="1 2">1H-GS9</strain>
    </source>
</reference>
<gene>
    <name evidence="1" type="ORF">J4032_12810</name>
</gene>
<name>A0ABY3WR57_9ACTN</name>
<dbReference type="EMBL" id="CP071872">
    <property type="protein sequence ID" value="UNM12293.1"/>
    <property type="molecule type" value="Genomic_DNA"/>
</dbReference>
<evidence type="ECO:0000313" key="2">
    <source>
        <dbReference type="Proteomes" id="UP000828924"/>
    </source>
</evidence>